<organism evidence="17 18">
    <name type="scientific">Podarcis muralis</name>
    <name type="common">Wall lizard</name>
    <name type="synonym">Lacerta muralis</name>
    <dbReference type="NCBI Taxonomy" id="64176"/>
    <lineage>
        <taxon>Eukaryota</taxon>
        <taxon>Metazoa</taxon>
        <taxon>Chordata</taxon>
        <taxon>Craniata</taxon>
        <taxon>Vertebrata</taxon>
        <taxon>Euteleostomi</taxon>
        <taxon>Lepidosauria</taxon>
        <taxon>Squamata</taxon>
        <taxon>Bifurcata</taxon>
        <taxon>Unidentata</taxon>
        <taxon>Episquamata</taxon>
        <taxon>Laterata</taxon>
        <taxon>Lacertibaenia</taxon>
        <taxon>Lacertidae</taxon>
        <taxon>Podarcis</taxon>
    </lineage>
</organism>
<sequence>MFLNSFISEPSRSAFRAQPDDINRPNWVKVGLSFGASIAIWVLLLKQHNEHQAEYERRKAERGS</sequence>
<dbReference type="PANTHER" id="PTHR17097">
    <property type="entry name" value="NADH-UBIQUINONE OXIDOREDUCTASE KFYI SUBUNIT"/>
    <property type="match status" value="1"/>
</dbReference>
<evidence type="ECO:0000313" key="18">
    <source>
        <dbReference type="Proteomes" id="UP000472272"/>
    </source>
</evidence>
<keyword evidence="18" id="KW-1185">Reference proteome</keyword>
<dbReference type="InterPro" id="IPR026192">
    <property type="entry name" value="NDUFC1"/>
</dbReference>
<accession>A0A670IIP9</accession>
<dbReference type="Pfam" id="PF15088">
    <property type="entry name" value="NADH_dh_m_C1"/>
    <property type="match status" value="1"/>
</dbReference>
<evidence type="ECO:0000256" key="7">
    <source>
        <dbReference type="ARBA" id="ARBA00022660"/>
    </source>
</evidence>
<evidence type="ECO:0000256" key="1">
    <source>
        <dbReference type="ARBA" id="ARBA00003195"/>
    </source>
</evidence>
<reference evidence="17 18" key="1">
    <citation type="journal article" date="2019" name="Proc. Natl. Acad. Sci. U.S.A.">
        <title>Regulatory changes in pterin and carotenoid genes underlie balanced color polymorphisms in the wall lizard.</title>
        <authorList>
            <person name="Andrade P."/>
            <person name="Pinho C."/>
            <person name="Perez I de Lanuza G."/>
            <person name="Afonso S."/>
            <person name="Brejcha J."/>
            <person name="Rubin C.J."/>
            <person name="Wallerman O."/>
            <person name="Pereira P."/>
            <person name="Sabatino S.J."/>
            <person name="Bellati A."/>
            <person name="Pellitteri-Rosa D."/>
            <person name="Bosakova Z."/>
            <person name="Bunikis I."/>
            <person name="Carretero M.A."/>
            <person name="Feiner N."/>
            <person name="Marsik P."/>
            <person name="Pauperio F."/>
            <person name="Salvi D."/>
            <person name="Soler L."/>
            <person name="While G.M."/>
            <person name="Uller T."/>
            <person name="Font E."/>
            <person name="Andersson L."/>
            <person name="Carneiro M."/>
        </authorList>
    </citation>
    <scope>NUCLEOTIDE SEQUENCE</scope>
</reference>
<comment type="subcellular location">
    <subcellularLocation>
        <location evidence="2">Mitochondrion inner membrane</location>
        <topology evidence="2">Single-pass membrane protein</topology>
    </subcellularLocation>
</comment>
<dbReference type="GO" id="GO:0045271">
    <property type="term" value="C:respiratory chain complex I"/>
    <property type="evidence" value="ECO:0007669"/>
    <property type="project" value="InterPro"/>
</dbReference>
<dbReference type="Proteomes" id="UP000472272">
    <property type="component" value="Chromosome 9"/>
</dbReference>
<evidence type="ECO:0000256" key="12">
    <source>
        <dbReference type="ARBA" id="ARBA00022989"/>
    </source>
</evidence>
<keyword evidence="8" id="KW-0812">Transmembrane</keyword>
<reference evidence="17" key="2">
    <citation type="submission" date="2025-08" db="UniProtKB">
        <authorList>
            <consortium name="Ensembl"/>
        </authorList>
    </citation>
    <scope>IDENTIFICATION</scope>
</reference>
<evidence type="ECO:0000256" key="8">
    <source>
        <dbReference type="ARBA" id="ARBA00022692"/>
    </source>
</evidence>
<evidence type="ECO:0000256" key="13">
    <source>
        <dbReference type="ARBA" id="ARBA00023128"/>
    </source>
</evidence>
<evidence type="ECO:0000256" key="3">
    <source>
        <dbReference type="ARBA" id="ARBA00008713"/>
    </source>
</evidence>
<evidence type="ECO:0000256" key="15">
    <source>
        <dbReference type="ARBA" id="ARBA00030166"/>
    </source>
</evidence>
<keyword evidence="6" id="KW-0813">Transport</keyword>
<dbReference type="GO" id="GO:0005743">
    <property type="term" value="C:mitochondrial inner membrane"/>
    <property type="evidence" value="ECO:0007669"/>
    <property type="project" value="UniProtKB-SubCell"/>
</dbReference>
<dbReference type="AlphaFoldDB" id="A0A670IIP9"/>
<evidence type="ECO:0000256" key="4">
    <source>
        <dbReference type="ARBA" id="ARBA00011533"/>
    </source>
</evidence>
<evidence type="ECO:0000313" key="17">
    <source>
        <dbReference type="Ensembl" id="ENSPMRP00000011930.1"/>
    </source>
</evidence>
<keyword evidence="11" id="KW-0249">Electron transport</keyword>
<evidence type="ECO:0000256" key="11">
    <source>
        <dbReference type="ARBA" id="ARBA00022982"/>
    </source>
</evidence>
<keyword evidence="13" id="KW-0496">Mitochondrion</keyword>
<name>A0A670IIP9_PODMU</name>
<comment type="function">
    <text evidence="1">Accessory subunit of the mitochondrial membrane respiratory chain NADH dehydrogenase (Complex I), that is believed not to be involved in catalysis. Complex I functions in the transfer of electrons from NADH to the respiratory chain. The immediate electron acceptor for the enzyme is believed to be ubiquinone.</text>
</comment>
<protein>
    <recommendedName>
        <fullName evidence="5">NADH dehydrogenase [ubiquinone] 1 subunit C1, mitochondrial</fullName>
    </recommendedName>
    <alternativeName>
        <fullName evidence="15">Complex I-KFYI</fullName>
    </alternativeName>
    <alternativeName>
        <fullName evidence="16">NADH-ubiquinone oxidoreductase KFYI subunit</fullName>
    </alternativeName>
</protein>
<evidence type="ECO:0000256" key="5">
    <source>
        <dbReference type="ARBA" id="ARBA00016767"/>
    </source>
</evidence>
<dbReference type="Ensembl" id="ENSPMRT00000012740.1">
    <property type="protein sequence ID" value="ENSPMRP00000011930.1"/>
    <property type="gene ID" value="ENSPMRG00000007968.1"/>
</dbReference>
<dbReference type="GeneTree" id="ENSGT01030000235247"/>
<evidence type="ECO:0000256" key="14">
    <source>
        <dbReference type="ARBA" id="ARBA00023136"/>
    </source>
</evidence>
<evidence type="ECO:0000256" key="9">
    <source>
        <dbReference type="ARBA" id="ARBA00022792"/>
    </source>
</evidence>
<keyword evidence="10" id="KW-0809">Transit peptide</keyword>
<keyword evidence="9" id="KW-0999">Mitochondrion inner membrane</keyword>
<comment type="subunit">
    <text evidence="4">Complex I is composed of 45 different subunits.</text>
</comment>
<proteinExistence type="inferred from homology"/>
<keyword evidence="14" id="KW-0472">Membrane</keyword>
<dbReference type="PANTHER" id="PTHR17097:SF0">
    <property type="entry name" value="NADH DEHYDROGENASE [UBIQUINONE] 1 SUBUNIT C1, MITOCHONDRIAL"/>
    <property type="match status" value="1"/>
</dbReference>
<keyword evidence="12" id="KW-1133">Transmembrane helix</keyword>
<comment type="similarity">
    <text evidence="3">Belongs to the complex I NDUFC1 subunit family.</text>
</comment>
<dbReference type="OMA" id="NEHQAEY"/>
<evidence type="ECO:0000256" key="10">
    <source>
        <dbReference type="ARBA" id="ARBA00022946"/>
    </source>
</evidence>
<reference evidence="17" key="3">
    <citation type="submission" date="2025-09" db="UniProtKB">
        <authorList>
            <consortium name="Ensembl"/>
        </authorList>
    </citation>
    <scope>IDENTIFICATION</scope>
</reference>
<evidence type="ECO:0000256" key="6">
    <source>
        <dbReference type="ARBA" id="ARBA00022448"/>
    </source>
</evidence>
<evidence type="ECO:0000256" key="16">
    <source>
        <dbReference type="ARBA" id="ARBA00032841"/>
    </source>
</evidence>
<evidence type="ECO:0000256" key="2">
    <source>
        <dbReference type="ARBA" id="ARBA00004434"/>
    </source>
</evidence>
<keyword evidence="7" id="KW-0679">Respiratory chain</keyword>